<comment type="similarity">
    <text evidence="1">Belongs to the ROK (NagC/XylR) family.</text>
</comment>
<proteinExistence type="inferred from homology"/>
<dbReference type="AlphaFoldDB" id="A0A4Q2EC69"/>
<dbReference type="EMBL" id="PPCV01000014">
    <property type="protein sequence ID" value="RXW31110.1"/>
    <property type="molecule type" value="Genomic_DNA"/>
</dbReference>
<dbReference type="PANTHER" id="PTHR18964:SF169">
    <property type="entry name" value="N-ACETYLMANNOSAMINE KINASE"/>
    <property type="match status" value="1"/>
</dbReference>
<dbReference type="InterPro" id="IPR043129">
    <property type="entry name" value="ATPase_NBD"/>
</dbReference>
<dbReference type="Pfam" id="PF00480">
    <property type="entry name" value="ROK"/>
    <property type="match status" value="1"/>
</dbReference>
<dbReference type="InterPro" id="IPR000600">
    <property type="entry name" value="ROK"/>
</dbReference>
<dbReference type="Gene3D" id="3.30.420.40">
    <property type="match status" value="2"/>
</dbReference>
<evidence type="ECO:0000313" key="2">
    <source>
        <dbReference type="EMBL" id="RXW31110.1"/>
    </source>
</evidence>
<evidence type="ECO:0000256" key="1">
    <source>
        <dbReference type="ARBA" id="ARBA00006479"/>
    </source>
</evidence>
<reference evidence="2 3" key="1">
    <citation type="submission" date="2018-01" db="EMBL/GenBank/DDBJ databases">
        <title>Lactibacter flavus gen. nov., sp. nov., a novel bacterium of the family Propionibacteriaceae isolated from raw milk and dairy products.</title>
        <authorList>
            <person name="Wenning M."/>
            <person name="Breitenwieser F."/>
            <person name="Huptas C."/>
            <person name="von Neubeck M."/>
            <person name="Busse H.-J."/>
            <person name="Scherer S."/>
        </authorList>
    </citation>
    <scope>NUCLEOTIDE SEQUENCE [LARGE SCALE GENOMIC DNA]</scope>
    <source>
        <strain evidence="2 3">VG341</strain>
    </source>
</reference>
<gene>
    <name evidence="2" type="ORF">C1706_13815</name>
</gene>
<evidence type="ECO:0000313" key="3">
    <source>
        <dbReference type="Proteomes" id="UP000290624"/>
    </source>
</evidence>
<dbReference type="GO" id="GO:0016301">
    <property type="term" value="F:kinase activity"/>
    <property type="evidence" value="ECO:0007669"/>
    <property type="project" value="UniProtKB-KW"/>
</dbReference>
<dbReference type="Proteomes" id="UP000290624">
    <property type="component" value="Unassembled WGS sequence"/>
</dbReference>
<accession>A0A4Q2EC69</accession>
<dbReference type="PANTHER" id="PTHR18964">
    <property type="entry name" value="ROK (REPRESSOR, ORF, KINASE) FAMILY"/>
    <property type="match status" value="1"/>
</dbReference>
<organism evidence="2 3">
    <name type="scientific">Propioniciclava flava</name>
    <dbReference type="NCBI Taxonomy" id="2072026"/>
    <lineage>
        <taxon>Bacteria</taxon>
        <taxon>Bacillati</taxon>
        <taxon>Actinomycetota</taxon>
        <taxon>Actinomycetes</taxon>
        <taxon>Propionibacteriales</taxon>
        <taxon>Propionibacteriaceae</taxon>
        <taxon>Propioniciclava</taxon>
    </lineage>
</organism>
<dbReference type="SUPFAM" id="SSF53067">
    <property type="entry name" value="Actin-like ATPase domain"/>
    <property type="match status" value="1"/>
</dbReference>
<keyword evidence="2" id="KW-0808">Transferase</keyword>
<sequence>MPTPSAVSPDTVLDAVASAVRAAVTAAAIGTVSTASRAATLAEDFGSARRGLRLPPPRTSVPVPDALAGAVPDALAGALADTLAGDLLDTRPDALADPPPGLVGVGIGTAGAVDAASGTIVSATDTFRGWVGTDLVAGVRARLGDIAVEVRNDVDAHALGEAWRGAAASASTFLMVAAGTGIGGAVVVDGRLRTGAHHVAGEMGHVPAPGADGLRCPCGRTGHLEALAAGPAIHRGYLARGGSPEASDTRAVFDRARQGDRAALDAIDAAASGLARGVAGIVTTLDPELVVVGGGLAEAGPLWWRPFEDTLRAELIDVLAGIPVVPAAAGQSAAIIGAAGAVYDAQPAPEPHLHLVEEA</sequence>
<name>A0A4Q2EC69_9ACTN</name>
<keyword evidence="2" id="KW-0418">Kinase</keyword>
<keyword evidence="3" id="KW-1185">Reference proteome</keyword>
<protein>
    <submittedName>
        <fullName evidence="2">Glucokinase</fullName>
    </submittedName>
</protein>
<comment type="caution">
    <text evidence="2">The sequence shown here is derived from an EMBL/GenBank/DDBJ whole genome shotgun (WGS) entry which is preliminary data.</text>
</comment>